<reference evidence="2" key="2">
    <citation type="submission" date="2024-03" db="EMBL/GenBank/DDBJ databases">
        <authorList>
            <person name="Bromfield E.S.P."/>
            <person name="Cloutier S."/>
        </authorList>
    </citation>
    <scope>NUCLEOTIDE SEQUENCE</scope>
    <source>
        <strain evidence="2">5S5</strain>
    </source>
</reference>
<dbReference type="EMBL" id="CP147711">
    <property type="protein sequence ID" value="WXC80414.1"/>
    <property type="molecule type" value="Genomic_DNA"/>
</dbReference>
<dbReference type="RefSeq" id="WP_166298294.1">
    <property type="nucleotide sequence ID" value="NZ_CP147711.1"/>
</dbReference>
<accession>A0ABZ2NZX4</accession>
<evidence type="ECO:0000313" key="3">
    <source>
        <dbReference type="Proteomes" id="UP001432046"/>
    </source>
</evidence>
<sequence length="64" mass="7019">MSESHEELRREALSIDEVGKVVGLGRTKLYQAIAVGQLKAKKIGRRTIVLRGDLAAFLESLPSI</sequence>
<dbReference type="Proteomes" id="UP001432046">
    <property type="component" value="Chromosome"/>
</dbReference>
<dbReference type="InterPro" id="IPR010093">
    <property type="entry name" value="SinI_DNA-bd"/>
</dbReference>
<dbReference type="InterPro" id="IPR041657">
    <property type="entry name" value="HTH_17"/>
</dbReference>
<evidence type="ECO:0000313" key="2">
    <source>
        <dbReference type="EMBL" id="WXC80414.1"/>
    </source>
</evidence>
<gene>
    <name evidence="2" type="ORF">WDK88_01780</name>
</gene>
<name>A0ABZ2NZX4_9BRAD</name>
<organism evidence="2 3">
    <name type="scientific">Bradyrhizobium septentrionale</name>
    <dbReference type="NCBI Taxonomy" id="1404411"/>
    <lineage>
        <taxon>Bacteria</taxon>
        <taxon>Pseudomonadati</taxon>
        <taxon>Pseudomonadota</taxon>
        <taxon>Alphaproteobacteria</taxon>
        <taxon>Hyphomicrobiales</taxon>
        <taxon>Nitrobacteraceae</taxon>
        <taxon>Bradyrhizobium</taxon>
    </lineage>
</organism>
<proteinExistence type="predicted"/>
<keyword evidence="3" id="KW-1185">Reference proteome</keyword>
<dbReference type="NCBIfam" id="TIGR01764">
    <property type="entry name" value="excise"/>
    <property type="match status" value="1"/>
</dbReference>
<feature type="domain" description="Helix-turn-helix" evidence="1">
    <location>
        <begin position="13"/>
        <end position="60"/>
    </location>
</feature>
<reference evidence="2" key="1">
    <citation type="journal article" date="2021" name="Int. J. Syst. Evol. Microbiol.">
        <title>Bradyrhizobium septentrionale sp. nov. (sv. septentrionale) and Bradyrhizobium quebecense sp. nov. (sv. septentrionale) associated with legumes native to Canada possess rearranged symbiosis genes and numerous insertion sequences.</title>
        <authorList>
            <person name="Bromfield E.S.P."/>
            <person name="Cloutier S."/>
        </authorList>
    </citation>
    <scope>NUCLEOTIDE SEQUENCE</scope>
    <source>
        <strain evidence="2">5S5</strain>
    </source>
</reference>
<evidence type="ECO:0000259" key="1">
    <source>
        <dbReference type="Pfam" id="PF12728"/>
    </source>
</evidence>
<dbReference type="Pfam" id="PF12728">
    <property type="entry name" value="HTH_17"/>
    <property type="match status" value="1"/>
</dbReference>
<protein>
    <submittedName>
        <fullName evidence="2">Helix-turn-helix domain-containing protein</fullName>
    </submittedName>
</protein>